<dbReference type="RefSeq" id="WP_149108867.1">
    <property type="nucleotide sequence ID" value="NZ_CP042425.1"/>
</dbReference>
<dbReference type="KEGG" id="lrs:PX52LOC_00799"/>
<name>A0A5C1A4C1_9BACT</name>
<evidence type="ECO:0000313" key="1">
    <source>
        <dbReference type="EMBL" id="QEL13939.1"/>
    </source>
</evidence>
<sequence>MDELLFLGEQHPVSGRRGTFEDDGNSAWLYLTEARTDRVIADAWVYNRVPPPSLSQVASYRPAPPPAAEGYASADALCAEPTAYEWSLQWSADGESVAVLRDGVALGLIARGGRPGFSRLLVKAGPWGQPWDEERFRSVMGEQEH</sequence>
<dbReference type="EMBL" id="CP042425">
    <property type="protein sequence ID" value="QEL13939.1"/>
    <property type="molecule type" value="Genomic_DNA"/>
</dbReference>
<dbReference type="OrthoDB" id="282508at2"/>
<reference evidence="2" key="1">
    <citation type="submission" date="2019-08" db="EMBL/GenBank/DDBJ databases">
        <title>Limnoglobus roseus gen. nov., sp. nov., a novel freshwater planctomycete with a giant genome from the family Gemmataceae.</title>
        <authorList>
            <person name="Kulichevskaya I.S."/>
            <person name="Naumoff D.G."/>
            <person name="Miroshnikov K."/>
            <person name="Ivanova A."/>
            <person name="Philippov D.A."/>
            <person name="Hakobyan A."/>
            <person name="Rijpstra I.C."/>
            <person name="Sinninghe Damste J.S."/>
            <person name="Liesack W."/>
            <person name="Dedysh S.N."/>
        </authorList>
    </citation>
    <scope>NUCLEOTIDE SEQUENCE [LARGE SCALE GENOMIC DNA]</scope>
    <source>
        <strain evidence="2">PX52</strain>
    </source>
</reference>
<organism evidence="1 2">
    <name type="scientific">Limnoglobus roseus</name>
    <dbReference type="NCBI Taxonomy" id="2598579"/>
    <lineage>
        <taxon>Bacteria</taxon>
        <taxon>Pseudomonadati</taxon>
        <taxon>Planctomycetota</taxon>
        <taxon>Planctomycetia</taxon>
        <taxon>Gemmatales</taxon>
        <taxon>Gemmataceae</taxon>
        <taxon>Limnoglobus</taxon>
    </lineage>
</organism>
<protein>
    <submittedName>
        <fullName evidence="1">Uncharacterized protein</fullName>
    </submittedName>
</protein>
<gene>
    <name evidence="1" type="ORF">PX52LOC_00799</name>
</gene>
<proteinExistence type="predicted"/>
<dbReference type="AlphaFoldDB" id="A0A5C1A4C1"/>
<accession>A0A5C1A4C1</accession>
<evidence type="ECO:0000313" key="2">
    <source>
        <dbReference type="Proteomes" id="UP000324974"/>
    </source>
</evidence>
<dbReference type="Proteomes" id="UP000324974">
    <property type="component" value="Chromosome"/>
</dbReference>
<keyword evidence="2" id="KW-1185">Reference proteome</keyword>